<dbReference type="InterPro" id="IPR019775">
    <property type="entry name" value="WD40_repeat_CS"/>
</dbReference>
<dbReference type="PROSITE" id="PS50082">
    <property type="entry name" value="WD_REPEATS_2"/>
    <property type="match status" value="1"/>
</dbReference>
<dbReference type="InterPro" id="IPR036322">
    <property type="entry name" value="WD40_repeat_dom_sf"/>
</dbReference>
<gene>
    <name evidence="4" type="ORF">HK103_000613</name>
</gene>
<evidence type="ECO:0000313" key="5">
    <source>
        <dbReference type="Proteomes" id="UP001210925"/>
    </source>
</evidence>
<dbReference type="SUPFAM" id="SSF50978">
    <property type="entry name" value="WD40 repeat-like"/>
    <property type="match status" value="1"/>
</dbReference>
<dbReference type="InterPro" id="IPR015943">
    <property type="entry name" value="WD40/YVTN_repeat-like_dom_sf"/>
</dbReference>
<evidence type="ECO:0000256" key="3">
    <source>
        <dbReference type="PROSITE-ProRule" id="PRU00221"/>
    </source>
</evidence>
<dbReference type="AlphaFoldDB" id="A0AAD5UPR2"/>
<evidence type="ECO:0000256" key="1">
    <source>
        <dbReference type="ARBA" id="ARBA00022574"/>
    </source>
</evidence>
<keyword evidence="1 3" id="KW-0853">WD repeat</keyword>
<keyword evidence="2" id="KW-0677">Repeat</keyword>
<dbReference type="PROSITE" id="PS50294">
    <property type="entry name" value="WD_REPEATS_REGION"/>
    <property type="match status" value="1"/>
</dbReference>
<organism evidence="4 5">
    <name type="scientific">Boothiomyces macroporosus</name>
    <dbReference type="NCBI Taxonomy" id="261099"/>
    <lineage>
        <taxon>Eukaryota</taxon>
        <taxon>Fungi</taxon>
        <taxon>Fungi incertae sedis</taxon>
        <taxon>Chytridiomycota</taxon>
        <taxon>Chytridiomycota incertae sedis</taxon>
        <taxon>Chytridiomycetes</taxon>
        <taxon>Rhizophydiales</taxon>
        <taxon>Terramycetaceae</taxon>
        <taxon>Boothiomyces</taxon>
    </lineage>
</organism>
<reference evidence="4" key="1">
    <citation type="submission" date="2020-05" db="EMBL/GenBank/DDBJ databases">
        <title>Phylogenomic resolution of chytrid fungi.</title>
        <authorList>
            <person name="Stajich J.E."/>
            <person name="Amses K."/>
            <person name="Simmons R."/>
            <person name="Seto K."/>
            <person name="Myers J."/>
            <person name="Bonds A."/>
            <person name="Quandt C.A."/>
            <person name="Barry K."/>
            <person name="Liu P."/>
            <person name="Grigoriev I."/>
            <person name="Longcore J.E."/>
            <person name="James T.Y."/>
        </authorList>
    </citation>
    <scope>NUCLEOTIDE SEQUENCE</scope>
    <source>
        <strain evidence="4">PLAUS21</strain>
    </source>
</reference>
<protein>
    <submittedName>
        <fullName evidence="4">Uncharacterized protein</fullName>
    </submittedName>
</protein>
<accession>A0AAD5UPR2</accession>
<keyword evidence="5" id="KW-1185">Reference proteome</keyword>
<dbReference type="SMART" id="SM00320">
    <property type="entry name" value="WD40"/>
    <property type="match status" value="6"/>
</dbReference>
<dbReference type="EMBL" id="JADGKB010000011">
    <property type="protein sequence ID" value="KAJ3260471.1"/>
    <property type="molecule type" value="Genomic_DNA"/>
</dbReference>
<proteinExistence type="predicted"/>
<dbReference type="PROSITE" id="PS00678">
    <property type="entry name" value="WD_REPEATS_1"/>
    <property type="match status" value="1"/>
</dbReference>
<dbReference type="PANTHER" id="PTHR47822">
    <property type="entry name" value="CARBOHYDRATE BINDING DOMAIN CONTAINING PROTEIN"/>
    <property type="match status" value="1"/>
</dbReference>
<comment type="caution">
    <text evidence="4">The sequence shown here is derived from an EMBL/GenBank/DDBJ whole genome shotgun (WGS) entry which is preliminary data.</text>
</comment>
<dbReference type="Gene3D" id="2.130.10.10">
    <property type="entry name" value="YVTN repeat-like/Quinoprotein amine dehydrogenase"/>
    <property type="match status" value="2"/>
</dbReference>
<evidence type="ECO:0000256" key="2">
    <source>
        <dbReference type="ARBA" id="ARBA00022737"/>
    </source>
</evidence>
<dbReference type="PANTHER" id="PTHR47822:SF2">
    <property type="entry name" value="F-BOX AND WD-40 DOMAIN PROTEIN 7"/>
    <property type="match status" value="1"/>
</dbReference>
<evidence type="ECO:0000313" key="4">
    <source>
        <dbReference type="EMBL" id="KAJ3260471.1"/>
    </source>
</evidence>
<dbReference type="InterPro" id="IPR001680">
    <property type="entry name" value="WD40_rpt"/>
</dbReference>
<feature type="repeat" description="WD" evidence="3">
    <location>
        <begin position="216"/>
        <end position="258"/>
    </location>
</feature>
<dbReference type="Pfam" id="PF00400">
    <property type="entry name" value="WD40"/>
    <property type="match status" value="4"/>
</dbReference>
<sequence>MDTSTQRLATSSTSISNLYKTSSRDALSKKKVPGVDKPSAQSNALAYKLKKQLEGEESEREPDLNGILKWRWSKKETTEIYSLNFSPDSAYLAATGGQGNIYIYSTFTNQKEFTLVPDLKVFAPCTSVAFRPDNKDLKNKNVLGATYSDGSIRHWHATSGQLMSTIEGDDVQLHHIAYSSSGLTFVTSRSDDCIRVYDANTNHVIYNGKTMEEKGNIGHSNRVFCAKFHPKDSNFIISGGWDNNLLIWDIRKPNPVRSIFGPHICGDAIDFNDSGSTILTGSYTRDQSIQLWDWQTGSLIKSVNWNSDPEIPACLLYSAVYSKGTAHSGDMLHQRNRFVLAGGSGLNEVRLFSTESFRVVGSVEHLNCAVYTVAISNDDNLIALAGGGKMVMLLELDEQIETTK</sequence>
<dbReference type="Proteomes" id="UP001210925">
    <property type="component" value="Unassembled WGS sequence"/>
</dbReference>
<name>A0AAD5UPR2_9FUNG</name>